<evidence type="ECO:0000256" key="1">
    <source>
        <dbReference type="SAM" id="MobiDB-lite"/>
    </source>
</evidence>
<sequence>MAHKKVKDMKPNQRKRVMATIRGRQANGSKTRRSRESDGFPAVDWRQYSVPLKYAAQIAFPYAAVPIEVGYIFLCSLDTIKAEYDVSESDRSRKLGRALSITIEKVGIQSIGYDAVSIIAEKSSEYLEQAQLFTTLTERLGLEESCSRDFRYFYETSLKSCLNQKFDEHVDWLR</sequence>
<feature type="region of interest" description="Disordered" evidence="1">
    <location>
        <begin position="1"/>
        <end position="38"/>
    </location>
</feature>
<reference evidence="2" key="1">
    <citation type="submission" date="2020-06" db="EMBL/GenBank/DDBJ databases">
        <title>Unique genomic features of the anaerobic methanotrophic archaea.</title>
        <authorList>
            <person name="Chadwick G.L."/>
            <person name="Skennerton C.T."/>
            <person name="Laso-Perez R."/>
            <person name="Leu A.O."/>
            <person name="Speth D.R."/>
            <person name="Yu H."/>
            <person name="Morgan-Lang C."/>
            <person name="Hatzenpichler R."/>
            <person name="Goudeau D."/>
            <person name="Malmstrom R."/>
            <person name="Brazelton W.J."/>
            <person name="Woyke T."/>
            <person name="Hallam S.J."/>
            <person name="Tyson G.W."/>
            <person name="Wegener G."/>
            <person name="Boetius A."/>
            <person name="Orphan V."/>
        </authorList>
    </citation>
    <scope>NUCLEOTIDE SEQUENCE</scope>
</reference>
<feature type="compositionally biased region" description="Basic residues" evidence="1">
    <location>
        <begin position="1"/>
        <end position="17"/>
    </location>
</feature>
<dbReference type="AlphaFoldDB" id="A0A7G9YNH7"/>
<dbReference type="EMBL" id="MT631382">
    <property type="protein sequence ID" value="QNO49561.1"/>
    <property type="molecule type" value="Genomic_DNA"/>
</dbReference>
<accession>A0A7G9YNH7</accession>
<name>A0A7G9YNH7_9EURY</name>
<gene>
    <name evidence="2" type="ORF">HIGBABBE_00034</name>
</gene>
<protein>
    <submittedName>
        <fullName evidence="2">Uncharacterized protein</fullName>
    </submittedName>
</protein>
<proteinExistence type="predicted"/>
<evidence type="ECO:0000313" key="2">
    <source>
        <dbReference type="EMBL" id="QNO49561.1"/>
    </source>
</evidence>
<organism evidence="2">
    <name type="scientific">Candidatus Methanogaster sp. ANME-2c ERB4</name>
    <dbReference type="NCBI Taxonomy" id="2759911"/>
    <lineage>
        <taxon>Archaea</taxon>
        <taxon>Methanobacteriati</taxon>
        <taxon>Methanobacteriota</taxon>
        <taxon>Stenosarchaea group</taxon>
        <taxon>Methanomicrobia</taxon>
        <taxon>Methanosarcinales</taxon>
        <taxon>ANME-2 cluster</taxon>
        <taxon>Candidatus Methanogasteraceae</taxon>
        <taxon>Candidatus Methanogaster</taxon>
    </lineage>
</organism>